<evidence type="ECO:0000313" key="4">
    <source>
        <dbReference type="Proteomes" id="UP000703674"/>
    </source>
</evidence>
<feature type="signal peptide" evidence="2">
    <location>
        <begin position="1"/>
        <end position="24"/>
    </location>
</feature>
<proteinExistence type="predicted"/>
<keyword evidence="1" id="KW-0802">TPR repeat</keyword>
<organism evidence="3 4">
    <name type="scientific">Salinimicrobium oceani</name>
    <dbReference type="NCBI Taxonomy" id="2722702"/>
    <lineage>
        <taxon>Bacteria</taxon>
        <taxon>Pseudomonadati</taxon>
        <taxon>Bacteroidota</taxon>
        <taxon>Flavobacteriia</taxon>
        <taxon>Flavobacteriales</taxon>
        <taxon>Flavobacteriaceae</taxon>
        <taxon>Salinimicrobium</taxon>
    </lineage>
</organism>
<evidence type="ECO:0000256" key="1">
    <source>
        <dbReference type="PROSITE-ProRule" id="PRU00339"/>
    </source>
</evidence>
<dbReference type="InterPro" id="IPR019734">
    <property type="entry name" value="TPR_rpt"/>
</dbReference>
<protein>
    <recommendedName>
        <fullName evidence="5">Tetratricopeptide repeat-containing protein</fullName>
    </recommendedName>
</protein>
<keyword evidence="4" id="KW-1185">Reference proteome</keyword>
<sequence length="303" mass="35594">MRKHGVFMKFSFLLLIIFAFDGFAQEKTSTSIQEEIYKEYKSNGVDQAISKYRQHKKNAAHELTQAELNLVAYRIMNEDKDLDAAGKIFKLNMEEYPQAANPYDSYGDYLVEKGNEKEAKEYFQKSAALSKNSQDEWEKKTLYPNTTSKLAKLDRKHKQMDFLLGDWNIDATAYQDGKETIKMKIKDKIQFDEDTNSIFIHHFNEQNEPDGIRIITYDALDDEFDVAYFHSDRLRGIEVSRMKMKTIGDNQFEFMDSFTTGDGEEMQLKHEIKKVSDSKMDWVILEQNDNNEWQRVYAMNMTK</sequence>
<name>A0ABX1CU34_9FLAO</name>
<keyword evidence="2" id="KW-0732">Signal</keyword>
<reference evidence="3 4" key="1">
    <citation type="submission" date="2020-03" db="EMBL/GenBank/DDBJ databases">
        <title>Salinimicrobium sp. nov, isolated from SCS.</title>
        <authorList>
            <person name="Cao W.R."/>
        </authorList>
    </citation>
    <scope>NUCLEOTIDE SEQUENCE [LARGE SCALE GENOMIC DNA]</scope>
    <source>
        <strain evidence="4">J15B91</strain>
    </source>
</reference>
<dbReference type="PROSITE" id="PS50005">
    <property type="entry name" value="TPR"/>
    <property type="match status" value="1"/>
</dbReference>
<evidence type="ECO:0008006" key="5">
    <source>
        <dbReference type="Google" id="ProtNLM"/>
    </source>
</evidence>
<dbReference type="Proteomes" id="UP000703674">
    <property type="component" value="Unassembled WGS sequence"/>
</dbReference>
<dbReference type="EMBL" id="JAAVJR010000001">
    <property type="protein sequence ID" value="NJW51420.1"/>
    <property type="molecule type" value="Genomic_DNA"/>
</dbReference>
<comment type="caution">
    <text evidence="3">The sequence shown here is derived from an EMBL/GenBank/DDBJ whole genome shotgun (WGS) entry which is preliminary data.</text>
</comment>
<feature type="chain" id="PRO_5046207045" description="Tetratricopeptide repeat-containing protein" evidence="2">
    <location>
        <begin position="25"/>
        <end position="303"/>
    </location>
</feature>
<evidence type="ECO:0000256" key="2">
    <source>
        <dbReference type="SAM" id="SignalP"/>
    </source>
</evidence>
<evidence type="ECO:0000313" key="3">
    <source>
        <dbReference type="EMBL" id="NJW51420.1"/>
    </source>
</evidence>
<feature type="repeat" description="TPR" evidence="1">
    <location>
        <begin position="100"/>
        <end position="133"/>
    </location>
</feature>
<accession>A0ABX1CU34</accession>
<gene>
    <name evidence="3" type="ORF">HC175_00645</name>
</gene>